<comment type="subcellular location">
    <subcellularLocation>
        <location evidence="1">Nucleus</location>
    </subcellularLocation>
</comment>
<keyword evidence="8" id="KW-0238">DNA-binding</keyword>
<evidence type="ECO:0000256" key="5">
    <source>
        <dbReference type="ARBA" id="ARBA00022771"/>
    </source>
</evidence>
<feature type="domain" description="C2H2-type" evidence="13">
    <location>
        <begin position="153"/>
        <end position="175"/>
    </location>
</feature>
<gene>
    <name evidence="14" type="ORF">TBRA_LOCUS16115</name>
</gene>
<feature type="compositionally biased region" description="Low complexity" evidence="12">
    <location>
        <begin position="1218"/>
        <end position="1233"/>
    </location>
</feature>
<keyword evidence="4" id="KW-0677">Repeat</keyword>
<feature type="domain" description="C2H2-type" evidence="13">
    <location>
        <begin position="293"/>
        <end position="320"/>
    </location>
</feature>
<organism evidence="14 15">
    <name type="scientific">Trichogramma brassicae</name>
    <dbReference type="NCBI Taxonomy" id="86971"/>
    <lineage>
        <taxon>Eukaryota</taxon>
        <taxon>Metazoa</taxon>
        <taxon>Ecdysozoa</taxon>
        <taxon>Arthropoda</taxon>
        <taxon>Hexapoda</taxon>
        <taxon>Insecta</taxon>
        <taxon>Pterygota</taxon>
        <taxon>Neoptera</taxon>
        <taxon>Endopterygota</taxon>
        <taxon>Hymenoptera</taxon>
        <taxon>Apocrita</taxon>
        <taxon>Proctotrupomorpha</taxon>
        <taxon>Chalcidoidea</taxon>
        <taxon>Trichogrammatidae</taxon>
        <taxon>Trichogramma</taxon>
    </lineage>
</organism>
<evidence type="ECO:0000256" key="2">
    <source>
        <dbReference type="ARBA" id="ARBA00006991"/>
    </source>
</evidence>
<feature type="domain" description="C2H2-type" evidence="13">
    <location>
        <begin position="1546"/>
        <end position="1573"/>
    </location>
</feature>
<feature type="domain" description="C2H2-type" evidence="13">
    <location>
        <begin position="124"/>
        <end position="147"/>
    </location>
</feature>
<evidence type="ECO:0000256" key="11">
    <source>
        <dbReference type="PROSITE-ProRule" id="PRU00042"/>
    </source>
</evidence>
<keyword evidence="10" id="KW-0539">Nucleus</keyword>
<feature type="domain" description="C2H2-type" evidence="13">
    <location>
        <begin position="1854"/>
        <end position="1881"/>
    </location>
</feature>
<keyword evidence="3" id="KW-0479">Metal-binding</keyword>
<dbReference type="Gene3D" id="3.30.160.60">
    <property type="entry name" value="Classic Zinc Finger"/>
    <property type="match status" value="24"/>
</dbReference>
<dbReference type="FunFam" id="3.30.160.60:FF:002343">
    <property type="entry name" value="Zinc finger protein 33A"/>
    <property type="match status" value="1"/>
</dbReference>
<feature type="domain" description="C2H2-type" evidence="13">
    <location>
        <begin position="699"/>
        <end position="726"/>
    </location>
</feature>
<feature type="domain" description="C2H2-type" evidence="13">
    <location>
        <begin position="1574"/>
        <end position="1601"/>
    </location>
</feature>
<feature type="region of interest" description="Disordered" evidence="12">
    <location>
        <begin position="1213"/>
        <end position="1234"/>
    </location>
</feature>
<feature type="region of interest" description="Disordered" evidence="12">
    <location>
        <begin position="546"/>
        <end position="574"/>
    </location>
</feature>
<dbReference type="OrthoDB" id="6077919at2759"/>
<dbReference type="GO" id="GO:0045893">
    <property type="term" value="P:positive regulation of DNA-templated transcription"/>
    <property type="evidence" value="ECO:0007669"/>
    <property type="project" value="UniProtKB-ARBA"/>
</dbReference>
<dbReference type="GO" id="GO:0043565">
    <property type="term" value="F:sequence-specific DNA binding"/>
    <property type="evidence" value="ECO:0007669"/>
    <property type="project" value="UniProtKB-ARBA"/>
</dbReference>
<keyword evidence="7" id="KW-0805">Transcription regulation</keyword>
<dbReference type="PROSITE" id="PS50157">
    <property type="entry name" value="ZINC_FINGER_C2H2_2"/>
    <property type="match status" value="25"/>
</dbReference>
<evidence type="ECO:0000256" key="6">
    <source>
        <dbReference type="ARBA" id="ARBA00022833"/>
    </source>
</evidence>
<evidence type="ECO:0000256" key="4">
    <source>
        <dbReference type="ARBA" id="ARBA00022737"/>
    </source>
</evidence>
<dbReference type="FunFam" id="3.30.160.60:FF:001177">
    <property type="entry name" value="Zinc finger protein 33A"/>
    <property type="match status" value="1"/>
</dbReference>
<name>A0A6H5J7G9_9HYME</name>
<protein>
    <recommendedName>
        <fullName evidence="13">C2H2-type domain-containing protein</fullName>
    </recommendedName>
</protein>
<keyword evidence="5 11" id="KW-0863">Zinc-finger</keyword>
<dbReference type="GO" id="GO:0005694">
    <property type="term" value="C:chromosome"/>
    <property type="evidence" value="ECO:0007669"/>
    <property type="project" value="UniProtKB-ARBA"/>
</dbReference>
<feature type="domain" description="C2H2-type" evidence="13">
    <location>
        <begin position="1461"/>
        <end position="1488"/>
    </location>
</feature>
<dbReference type="FunFam" id="3.30.160.60:FF:000761">
    <property type="entry name" value="Zinc finger protein 449"/>
    <property type="match status" value="1"/>
</dbReference>
<evidence type="ECO:0000256" key="12">
    <source>
        <dbReference type="SAM" id="MobiDB-lite"/>
    </source>
</evidence>
<feature type="domain" description="C2H2-type" evidence="13">
    <location>
        <begin position="1602"/>
        <end position="1629"/>
    </location>
</feature>
<feature type="domain" description="C2H2-type" evidence="13">
    <location>
        <begin position="97"/>
        <end position="124"/>
    </location>
</feature>
<dbReference type="PROSITE" id="PS00028">
    <property type="entry name" value="ZINC_FINGER_C2H2_1"/>
    <property type="match status" value="26"/>
</dbReference>
<keyword evidence="15" id="KW-1185">Reference proteome</keyword>
<feature type="domain" description="C2H2-type" evidence="13">
    <location>
        <begin position="1995"/>
        <end position="2022"/>
    </location>
</feature>
<dbReference type="GO" id="GO:0005634">
    <property type="term" value="C:nucleus"/>
    <property type="evidence" value="ECO:0007669"/>
    <property type="project" value="UniProtKB-SubCell"/>
</dbReference>
<feature type="domain" description="C2H2-type" evidence="13">
    <location>
        <begin position="1288"/>
        <end position="1316"/>
    </location>
</feature>
<dbReference type="FunFam" id="3.30.160.60:FF:001437">
    <property type="entry name" value="Zinc finger protein 594"/>
    <property type="match status" value="1"/>
</dbReference>
<feature type="domain" description="C2H2-type" evidence="13">
    <location>
        <begin position="614"/>
        <end position="642"/>
    </location>
</feature>
<dbReference type="EMBL" id="CADCXV010001460">
    <property type="protein sequence ID" value="CAB0044527.1"/>
    <property type="molecule type" value="Genomic_DNA"/>
</dbReference>
<feature type="domain" description="C2H2-type" evidence="13">
    <location>
        <begin position="727"/>
        <end position="754"/>
    </location>
</feature>
<evidence type="ECO:0000313" key="14">
    <source>
        <dbReference type="EMBL" id="CAB0044527.1"/>
    </source>
</evidence>
<feature type="domain" description="C2H2-type" evidence="13">
    <location>
        <begin position="208"/>
        <end position="235"/>
    </location>
</feature>
<dbReference type="Pfam" id="PF13912">
    <property type="entry name" value="zf-C2H2_6"/>
    <property type="match status" value="1"/>
</dbReference>
<dbReference type="Proteomes" id="UP000479190">
    <property type="component" value="Unassembled WGS sequence"/>
</dbReference>
<dbReference type="GO" id="GO:0008270">
    <property type="term" value="F:zinc ion binding"/>
    <property type="evidence" value="ECO:0007669"/>
    <property type="project" value="UniProtKB-KW"/>
</dbReference>
<evidence type="ECO:0000313" key="15">
    <source>
        <dbReference type="Proteomes" id="UP000479190"/>
    </source>
</evidence>
<evidence type="ECO:0000259" key="13">
    <source>
        <dbReference type="PROSITE" id="PS50157"/>
    </source>
</evidence>
<feature type="domain" description="C2H2-type" evidence="13">
    <location>
        <begin position="1967"/>
        <end position="1994"/>
    </location>
</feature>
<dbReference type="InterPro" id="IPR036236">
    <property type="entry name" value="Znf_C2H2_sf"/>
</dbReference>
<evidence type="ECO:0000256" key="10">
    <source>
        <dbReference type="ARBA" id="ARBA00023242"/>
    </source>
</evidence>
<evidence type="ECO:0000256" key="8">
    <source>
        <dbReference type="ARBA" id="ARBA00023125"/>
    </source>
</evidence>
<feature type="domain" description="C2H2-type" evidence="13">
    <location>
        <begin position="1882"/>
        <end position="1910"/>
    </location>
</feature>
<dbReference type="GO" id="GO:0042802">
    <property type="term" value="F:identical protein binding"/>
    <property type="evidence" value="ECO:0007669"/>
    <property type="project" value="UniProtKB-ARBA"/>
</dbReference>
<proteinExistence type="inferred from homology"/>
<dbReference type="SUPFAM" id="SSF57667">
    <property type="entry name" value="beta-beta-alpha zinc fingers"/>
    <property type="match status" value="16"/>
</dbReference>
<comment type="similarity">
    <text evidence="2">Belongs to the krueppel C2H2-type zinc-finger protein family.</text>
</comment>
<feature type="domain" description="C2H2-type" evidence="13">
    <location>
        <begin position="179"/>
        <end position="207"/>
    </location>
</feature>
<accession>A0A6H5J7G9</accession>
<evidence type="ECO:0000256" key="3">
    <source>
        <dbReference type="ARBA" id="ARBA00022723"/>
    </source>
</evidence>
<dbReference type="InterPro" id="IPR013087">
    <property type="entry name" value="Znf_C2H2_type"/>
</dbReference>
<dbReference type="SMART" id="SM00355">
    <property type="entry name" value="ZnF_C2H2"/>
    <property type="match status" value="48"/>
</dbReference>
<feature type="domain" description="C2H2-type" evidence="13">
    <location>
        <begin position="1939"/>
        <end position="1966"/>
    </location>
</feature>
<dbReference type="FunFam" id="3.30.160.60:FF:000508">
    <property type="entry name" value="Myeloid zinc finger 1"/>
    <property type="match status" value="1"/>
</dbReference>
<feature type="domain" description="C2H2-type" evidence="13">
    <location>
        <begin position="236"/>
        <end position="259"/>
    </location>
</feature>
<dbReference type="PANTHER" id="PTHR24379">
    <property type="entry name" value="KRAB AND ZINC FINGER DOMAIN-CONTAINING"/>
    <property type="match status" value="1"/>
</dbReference>
<evidence type="ECO:0000256" key="1">
    <source>
        <dbReference type="ARBA" id="ARBA00004123"/>
    </source>
</evidence>
<dbReference type="Pfam" id="PF00096">
    <property type="entry name" value="zf-C2H2"/>
    <property type="match status" value="15"/>
</dbReference>
<dbReference type="FunFam" id="3.30.160.60:FF:001450">
    <property type="entry name" value="zinc finger protein 774"/>
    <property type="match status" value="1"/>
</dbReference>
<dbReference type="FunFam" id="3.30.160.60:FF:000624">
    <property type="entry name" value="zinc finger protein 697"/>
    <property type="match status" value="2"/>
</dbReference>
<feature type="domain" description="C2H2-type" evidence="13">
    <location>
        <begin position="755"/>
        <end position="782"/>
    </location>
</feature>
<dbReference type="PANTHER" id="PTHR24379:SF121">
    <property type="entry name" value="C2H2-TYPE DOMAIN-CONTAINING PROTEIN"/>
    <property type="match status" value="1"/>
</dbReference>
<feature type="domain" description="C2H2-type" evidence="13">
    <location>
        <begin position="1489"/>
        <end position="1517"/>
    </location>
</feature>
<feature type="region of interest" description="Disordered" evidence="12">
    <location>
        <begin position="1651"/>
        <end position="1670"/>
    </location>
</feature>
<reference evidence="14 15" key="1">
    <citation type="submission" date="2020-02" db="EMBL/GenBank/DDBJ databases">
        <authorList>
            <person name="Ferguson B K."/>
        </authorList>
    </citation>
    <scope>NUCLEOTIDE SEQUENCE [LARGE SCALE GENOMIC DNA]</scope>
</reference>
<dbReference type="FunFam" id="3.30.160.60:FF:000145">
    <property type="entry name" value="Zinc finger protein 574"/>
    <property type="match status" value="1"/>
</dbReference>
<feature type="domain" description="C2H2-type" evidence="13">
    <location>
        <begin position="670"/>
        <end position="698"/>
    </location>
</feature>
<keyword evidence="9" id="KW-0804">Transcription</keyword>
<keyword evidence="6" id="KW-0862">Zinc</keyword>
<feature type="domain" description="C2H2-type" evidence="13">
    <location>
        <begin position="13"/>
        <end position="41"/>
    </location>
</feature>
<sequence>MLKCVKKVSFGVYLCTICGTEFTQRSSVPAHIKRKHFKEPKTCEVCNVVCQNDFKYQLHQKQHETQQYFCDKCDYVAKSKYYIKTHFIRKHTDERDFECDLCGKKFKIKSDVKSHMASHNVAEYVCDICGKMFPSHNSVVRHRRVQHLNVYNFKCDICNEKLLTQESLDRHVKKHDRTFNCDECDWKFLKKHYLTRHKKRVHRVEKNNLCNVCGKSFVCSSTLRVHSLIHSKVKPYLCNVCGFSFTQRSSMMLHWRRKHPDAITPPPPVTYVYVREKNQGKVRTSVAKIAQLHTCNECDLEFTSPTRLAWHRSTHDPLNTRKKSEKRPSLARKITESELQCSAQTTRQVTTYICPSCPFTTIIRGDMIKHFTKSHCYSDKAARDSEENVKQEVEEDEMDFEAEVLEDEILSDDKVAITITELKCTKCDFTSENQADLDFHTCRAKGSNKDSSKFLCHLCTYEGLTRMGLQSHITRKHKPKPETGVPKSYCCDECDYRCGSKNALYSHKRKHRRGTIKMNAPAEQEPGDRFYCHECDYVANTKQGLSQHITKKHRSDESAGSGGGAAGGTSSAAAAAGSSSEKPVYNCEHCSYVNKNKYEMKVHVIRKHSNEYNYSCEICGKKYKIKGDLTNHTRFTHLEQPVICDVCGKVCQNSNALYVHQKFAHYKAEFECPTCHRRMVSQANLDDHILKQHEQREDVVCEECGKQFTRASRLKIHMRIHTGLKPFVCKVCGKAFVRKTALRQHLLIHTGQRPYVCDICGKSFTQKPGLLSHRKSHPGTHPPLPRISINNVLSTQQQRQQPNLSNSAHKVAAKLHPKQMAKFMHPESIKIERVESLAPQTKSTVGGADFEEVYIDGSDMIAESNNKTTNQQQSAAQETSDMIVYMCTPCQTYFPTKSQLEVHHKESHAATKPAVKKVKLQQLLMQIKQEQRPKPRPCFDQEENKVFFRLYHKDLNTNEFVCNFCPYRSVIRTTVSSHAKRNHMSAGFDNEEEEESFEVIKTKQEQEDVDEEEDELYDETLVDEMKMEVMDEEMIAIHDEDDESSWPIETVDETFEEQMQNHEPEAVSDSEDRMRTCPYCSFQSTVTSTYHSHVKRKHREEWAAENAMKAAMAKTPEGPELQCQHCDFTTYKRNTLHSHVKRKHGLKRKLDETDLDDVDDNFVEVKEELLDESEAALADGAAESDVQSKIRSCPYCNFQTRNTSTFNSHVLRKHGSNAKRSASGLGGASSRAAASKKSKTASNSFMITGYACHYCAFVAATIHSLTSHNTRMHASMKQPVQEIPTDQFDCDRCEYKTRNRRNMQTHLKKNHKGQANADGMYCCNACSYETMSHMGLQRHMSIKHQKPNLTNNVPCYQCEVCEFKCLNIKIMDWHLKSHCSDNRTKAEESGIIFFCNDCDFSTWLKTLLFSHIRRKHKDGEGKDEQDEGEPLFVCEQCDYSTKNKHVMKVHVIRKHTENYSHECDICGKKYKVKADLTNHVRFKHREQPIICDVCGKTCQNSNLLYLHQKFAHYKPEFECPICHRRMVSQANLDDHILKQHEQRENVVCEECGKQFTRASRLKIHMRTHTGLKPYSCKVCLKSFARRNGLRQHLLIHTGKKPYSCDLCDKSFTQKTGLISHRKSHPGSHPPLPRVTIDHVLSNLLEERHRKHDNFVDPDEQGSDFSDLWDSNEASRDGLRLSGSDDDDASRDNSNLPEVAGNSRGKNKAAAASEDDYDKTHDGFPRTRTEYRCQYCDFRSISRAAMATHLLKEHSDDWNAAVALRQQEVREFSQGNSDNIMACLYCPFAATSRSTLAAHTRRKHQGYLQAYQVEPKSRQFKAKVDLKCDKCDFVTQCKHKLATHVGRKHTTELNFPCRYCGKRFKMKVDVSAHIKMQHEQTPHICDVCGKVVGSANALHIHQKREHFQPEFQCHLCRRRMVSQENLDDHMVRQHMNAPKYQCEQCGKIFGQPCKLKQHMRTHTGERPHTCHKCGKSFARRSVFRQHMLIHTGQRPYVCDICGKSFTQKPGLICHRKSHPGEKPPLPVVYIDSILTDFVNNDLNDAKQPEEIIEETVNFDDCLMED</sequence>
<evidence type="ECO:0000256" key="9">
    <source>
        <dbReference type="ARBA" id="ARBA00023163"/>
    </source>
</evidence>
<dbReference type="FunFam" id="3.30.160.60:FF:001732">
    <property type="entry name" value="Zgc:162936"/>
    <property type="match status" value="1"/>
</dbReference>
<evidence type="ECO:0000256" key="7">
    <source>
        <dbReference type="ARBA" id="ARBA00023015"/>
    </source>
</evidence>
<feature type="domain" description="C2H2-type" evidence="13">
    <location>
        <begin position="885"/>
        <end position="913"/>
    </location>
</feature>
<feature type="region of interest" description="Disordered" evidence="12">
    <location>
        <begin position="1675"/>
        <end position="1722"/>
    </location>
</feature>